<name>X1IM24_9ZZZZ</name>
<protein>
    <submittedName>
        <fullName evidence="1">Uncharacterized protein</fullName>
    </submittedName>
</protein>
<accession>X1IM24</accession>
<reference evidence="1" key="1">
    <citation type="journal article" date="2014" name="Front. Microbiol.">
        <title>High frequency of phylogenetically diverse reductive dehalogenase-homologous genes in deep subseafloor sedimentary metagenomes.</title>
        <authorList>
            <person name="Kawai M."/>
            <person name="Futagami T."/>
            <person name="Toyoda A."/>
            <person name="Takaki Y."/>
            <person name="Nishi S."/>
            <person name="Hori S."/>
            <person name="Arai W."/>
            <person name="Tsubouchi T."/>
            <person name="Morono Y."/>
            <person name="Uchiyama I."/>
            <person name="Ito T."/>
            <person name="Fujiyama A."/>
            <person name="Inagaki F."/>
            <person name="Takami H."/>
        </authorList>
    </citation>
    <scope>NUCLEOTIDE SEQUENCE</scope>
    <source>
        <strain evidence="1">Expedition CK06-06</strain>
    </source>
</reference>
<sequence length="51" mass="6302">MKHKFHEVKVSNAGIKIRFLYPVRHFYKFDFNEELLNISRSFLLIKYKIEN</sequence>
<evidence type="ECO:0000313" key="1">
    <source>
        <dbReference type="EMBL" id="GAH70305.1"/>
    </source>
</evidence>
<comment type="caution">
    <text evidence="1">The sequence shown here is derived from an EMBL/GenBank/DDBJ whole genome shotgun (WGS) entry which is preliminary data.</text>
</comment>
<organism evidence="1">
    <name type="scientific">marine sediment metagenome</name>
    <dbReference type="NCBI Taxonomy" id="412755"/>
    <lineage>
        <taxon>unclassified sequences</taxon>
        <taxon>metagenomes</taxon>
        <taxon>ecological metagenomes</taxon>
    </lineage>
</organism>
<dbReference type="AlphaFoldDB" id="X1IM24"/>
<proteinExistence type="predicted"/>
<gene>
    <name evidence="1" type="ORF">S03H2_41476</name>
</gene>
<dbReference type="EMBL" id="BARU01025769">
    <property type="protein sequence ID" value="GAH70305.1"/>
    <property type="molecule type" value="Genomic_DNA"/>
</dbReference>